<dbReference type="Gene3D" id="3.30.70.20">
    <property type="match status" value="1"/>
</dbReference>
<dbReference type="EMBL" id="MSFI01000012">
    <property type="protein sequence ID" value="OMP67169.1"/>
    <property type="molecule type" value="Genomic_DNA"/>
</dbReference>
<dbReference type="OrthoDB" id="9784571at2"/>
<gene>
    <name evidence="10" type="ORF">BTO28_09335</name>
</gene>
<dbReference type="InterPro" id="IPR017896">
    <property type="entry name" value="4Fe4S_Fe-S-bd"/>
</dbReference>
<evidence type="ECO:0000259" key="9">
    <source>
        <dbReference type="PROSITE" id="PS51379"/>
    </source>
</evidence>
<dbReference type="FunFam" id="3.30.70.20:FF:000037">
    <property type="entry name" value="Epoxyqueuosine reductase"/>
    <property type="match status" value="1"/>
</dbReference>
<accession>A0A1V2A845</accession>
<dbReference type="InterPro" id="IPR004453">
    <property type="entry name" value="QueG"/>
</dbReference>
<dbReference type="GO" id="GO:0051539">
    <property type="term" value="F:4 iron, 4 sulfur cluster binding"/>
    <property type="evidence" value="ECO:0007669"/>
    <property type="project" value="UniProtKB-KW"/>
</dbReference>
<keyword evidence="3" id="KW-0819">tRNA processing</keyword>
<protein>
    <submittedName>
        <fullName evidence="10">tRNA epoxyqueuosine(34) reductase QueG</fullName>
    </submittedName>
</protein>
<evidence type="ECO:0000256" key="4">
    <source>
        <dbReference type="ARBA" id="ARBA00022723"/>
    </source>
</evidence>
<dbReference type="GO" id="GO:0046872">
    <property type="term" value="F:metal ion binding"/>
    <property type="evidence" value="ECO:0007669"/>
    <property type="project" value="UniProtKB-KW"/>
</dbReference>
<dbReference type="Pfam" id="PF08331">
    <property type="entry name" value="QueG_DUF1730"/>
    <property type="match status" value="1"/>
</dbReference>
<keyword evidence="5" id="KW-0671">Queuosine biosynthesis</keyword>
<evidence type="ECO:0000256" key="6">
    <source>
        <dbReference type="ARBA" id="ARBA00023002"/>
    </source>
</evidence>
<dbReference type="RefSeq" id="WP_076765559.1">
    <property type="nucleotide sequence ID" value="NZ_MSFI01000012.1"/>
</dbReference>
<dbReference type="GO" id="GO:0052693">
    <property type="term" value="F:epoxyqueuosine reductase activity"/>
    <property type="evidence" value="ECO:0007669"/>
    <property type="project" value="TreeGrafter"/>
</dbReference>
<dbReference type="Gene3D" id="1.25.10.10">
    <property type="entry name" value="Leucine-rich Repeat Variant"/>
    <property type="match status" value="1"/>
</dbReference>
<evidence type="ECO:0000313" key="11">
    <source>
        <dbReference type="Proteomes" id="UP000188613"/>
    </source>
</evidence>
<keyword evidence="4" id="KW-0479">Metal-binding</keyword>
<dbReference type="SUPFAM" id="SSF48371">
    <property type="entry name" value="ARM repeat"/>
    <property type="match status" value="1"/>
</dbReference>
<dbReference type="Proteomes" id="UP000188613">
    <property type="component" value="Unassembled WGS sequence"/>
</dbReference>
<evidence type="ECO:0000256" key="3">
    <source>
        <dbReference type="ARBA" id="ARBA00022694"/>
    </source>
</evidence>
<evidence type="ECO:0000256" key="8">
    <source>
        <dbReference type="ARBA" id="ARBA00023014"/>
    </source>
</evidence>
<dbReference type="PANTHER" id="PTHR30002:SF4">
    <property type="entry name" value="EPOXYQUEUOSINE REDUCTASE"/>
    <property type="match status" value="1"/>
</dbReference>
<feature type="domain" description="4Fe-4S ferredoxin-type" evidence="9">
    <location>
        <begin position="177"/>
        <end position="207"/>
    </location>
</feature>
<keyword evidence="2" id="KW-0963">Cytoplasm</keyword>
<dbReference type="STRING" id="1714355.BTO28_09335"/>
<sequence>MYRQLKQELIDYSKEIGIDKIGFAAADPFLELKQKLVQQQELGYASGFEEKDIEKRVNPALLIDQPRSIIAIALAYPSKLEGAPTGKKGERRGLFCRASWGEDYHAILRKKLALMEEFLQKKLSDVQCKSMVDTGELSDRAVAERAGIGWSAKNCAIITPEFGSYVYLGEMLTNVPFEPDTPMESQCGSCRKCIDACPTSALVQGGQLNSQRCIAYLTQTKDFLPEQFRKHLGNRLYGCDTCQTVCPENKGKHVLIHDEMTPDPEQVKPLLEPLLSISNKEFKERFGSMSGSWRGKKPIQRNAIIALAHFKEESSLPALMHVLFEDPRPVMRGTAAYAIGKIGGMEAEHALKRALIHEKESDVLAEIEKAIQTFHSVL</sequence>
<dbReference type="AlphaFoldDB" id="A0A1V2A845"/>
<dbReference type="PROSITE" id="PS51379">
    <property type="entry name" value="4FE4S_FER_2"/>
    <property type="match status" value="1"/>
</dbReference>
<evidence type="ECO:0000256" key="7">
    <source>
        <dbReference type="ARBA" id="ARBA00023004"/>
    </source>
</evidence>
<name>A0A1V2A845_9BACI</name>
<dbReference type="PROSITE" id="PS00198">
    <property type="entry name" value="4FE4S_FER_1"/>
    <property type="match status" value="1"/>
</dbReference>
<evidence type="ECO:0000256" key="1">
    <source>
        <dbReference type="ARBA" id="ARBA00022485"/>
    </source>
</evidence>
<dbReference type="InterPro" id="IPR011989">
    <property type="entry name" value="ARM-like"/>
</dbReference>
<dbReference type="PANTHER" id="PTHR30002">
    <property type="entry name" value="EPOXYQUEUOSINE REDUCTASE"/>
    <property type="match status" value="1"/>
</dbReference>
<evidence type="ECO:0000256" key="2">
    <source>
        <dbReference type="ARBA" id="ARBA00022490"/>
    </source>
</evidence>
<dbReference type="SUPFAM" id="SSF54862">
    <property type="entry name" value="4Fe-4S ferredoxins"/>
    <property type="match status" value="1"/>
</dbReference>
<keyword evidence="6" id="KW-0560">Oxidoreductase</keyword>
<evidence type="ECO:0000256" key="5">
    <source>
        <dbReference type="ARBA" id="ARBA00022785"/>
    </source>
</evidence>
<comment type="caution">
    <text evidence="10">The sequence shown here is derived from an EMBL/GenBank/DDBJ whole genome shotgun (WGS) entry which is preliminary data.</text>
</comment>
<dbReference type="InterPro" id="IPR004155">
    <property type="entry name" value="PBS_lyase_HEAT"/>
</dbReference>
<dbReference type="NCBIfam" id="TIGR00276">
    <property type="entry name" value="tRNA epoxyqueuosine(34) reductase QueG"/>
    <property type="match status" value="1"/>
</dbReference>
<dbReference type="Pfam" id="PF13484">
    <property type="entry name" value="Fer4_16"/>
    <property type="match status" value="1"/>
</dbReference>
<evidence type="ECO:0000313" key="10">
    <source>
        <dbReference type="EMBL" id="OMP67169.1"/>
    </source>
</evidence>
<keyword evidence="1" id="KW-0004">4Fe-4S</keyword>
<dbReference type="Pfam" id="PF13646">
    <property type="entry name" value="HEAT_2"/>
    <property type="match status" value="1"/>
</dbReference>
<dbReference type="GO" id="GO:0008616">
    <property type="term" value="P:tRNA queuosine(34) biosynthetic process"/>
    <property type="evidence" value="ECO:0007669"/>
    <property type="project" value="UniProtKB-KW"/>
</dbReference>
<keyword evidence="8" id="KW-0411">Iron-sulfur</keyword>
<proteinExistence type="predicted"/>
<dbReference type="InterPro" id="IPR017900">
    <property type="entry name" value="4Fe4S_Fe_S_CS"/>
</dbReference>
<keyword evidence="7" id="KW-0408">Iron</keyword>
<dbReference type="InterPro" id="IPR013542">
    <property type="entry name" value="QueG_DUF1730"/>
</dbReference>
<reference evidence="10 11" key="1">
    <citation type="submission" date="2016-12" db="EMBL/GenBank/DDBJ databases">
        <title>Domibacillus sp. SAB 38T whole genome sequencing.</title>
        <authorList>
            <person name="Verma A."/>
            <person name="Ojha A.K."/>
            <person name="Krishnamurthi S."/>
        </authorList>
    </citation>
    <scope>NUCLEOTIDE SEQUENCE [LARGE SCALE GENOMIC DNA]</scope>
    <source>
        <strain evidence="10 11">SAB 38</strain>
    </source>
</reference>
<dbReference type="SMART" id="SM00567">
    <property type="entry name" value="EZ_HEAT"/>
    <property type="match status" value="2"/>
</dbReference>
<keyword evidence="11" id="KW-1185">Reference proteome</keyword>
<dbReference type="InterPro" id="IPR016024">
    <property type="entry name" value="ARM-type_fold"/>
</dbReference>
<organism evidence="10 11">
    <name type="scientific">Domibacillus epiphyticus</name>
    <dbReference type="NCBI Taxonomy" id="1714355"/>
    <lineage>
        <taxon>Bacteria</taxon>
        <taxon>Bacillati</taxon>
        <taxon>Bacillota</taxon>
        <taxon>Bacilli</taxon>
        <taxon>Bacillales</taxon>
        <taxon>Bacillaceae</taxon>
        <taxon>Domibacillus</taxon>
    </lineage>
</organism>